<dbReference type="Gene3D" id="2.40.160.20">
    <property type="match status" value="1"/>
</dbReference>
<dbReference type="PANTHER" id="PTHR36920:SF1">
    <property type="entry name" value="OUTER MEMBRANE PROTEIN W"/>
    <property type="match status" value="1"/>
</dbReference>
<keyword evidence="1" id="KW-0732">Signal</keyword>
<protein>
    <submittedName>
        <fullName evidence="2">Outer membrane protein W</fullName>
    </submittedName>
</protein>
<gene>
    <name evidence="2" type="ORF">ISO4_03237</name>
</gene>
<name>A0ABS0AKH3_9GAMM</name>
<dbReference type="Pfam" id="PF03922">
    <property type="entry name" value="OmpW"/>
    <property type="match status" value="1"/>
</dbReference>
<sequence length="225" mass="24000">MQLSRQIALALALTGMACGGAQAHQAGDWVVRFGAATVEPDVDSDAFAVAPLTGGTVDVDSDTQAGVTVTYMLKDWFGIELLAATPFEHDLYLEDTALGRTRIGETKHLPPTVLAQFSLPGYGRVRPYAGIGVNYTRFFSERIDDGVVSPLIGGADADLHLSNSWGLAAELGVDVALSEGWFLNLSAWKMDLDTEARLTVNGTTVDKVDVAIDPLVWMVGVGRAF</sequence>
<evidence type="ECO:0000313" key="2">
    <source>
        <dbReference type="EMBL" id="MBF5054635.1"/>
    </source>
</evidence>
<dbReference type="InterPro" id="IPR011250">
    <property type="entry name" value="OMP/PagP_B-barrel"/>
</dbReference>
<comment type="caution">
    <text evidence="2">The sequence shown here is derived from an EMBL/GenBank/DDBJ whole genome shotgun (WGS) entry which is preliminary data.</text>
</comment>
<evidence type="ECO:0000313" key="3">
    <source>
        <dbReference type="Proteomes" id="UP000644441"/>
    </source>
</evidence>
<dbReference type="SUPFAM" id="SSF56925">
    <property type="entry name" value="OMPA-like"/>
    <property type="match status" value="1"/>
</dbReference>
<dbReference type="Proteomes" id="UP000644441">
    <property type="component" value="Unassembled WGS sequence"/>
</dbReference>
<dbReference type="PROSITE" id="PS51257">
    <property type="entry name" value="PROKAR_LIPOPROTEIN"/>
    <property type="match status" value="1"/>
</dbReference>
<dbReference type="EMBL" id="ARXR01000060">
    <property type="protein sequence ID" value="MBF5054635.1"/>
    <property type="molecule type" value="Genomic_DNA"/>
</dbReference>
<evidence type="ECO:0000256" key="1">
    <source>
        <dbReference type="SAM" id="SignalP"/>
    </source>
</evidence>
<keyword evidence="3" id="KW-1185">Reference proteome</keyword>
<proteinExistence type="predicted"/>
<dbReference type="RefSeq" id="WP_194856935.1">
    <property type="nucleotide sequence ID" value="NZ_ARXR01000060.1"/>
</dbReference>
<feature type="signal peptide" evidence="1">
    <location>
        <begin position="1"/>
        <end position="23"/>
    </location>
</feature>
<reference evidence="2 3" key="1">
    <citation type="submission" date="2012-09" db="EMBL/GenBank/DDBJ databases">
        <title>Genome Sequence of alkane-degrading Bacterium Alcanivorax venustensis ISO4.</title>
        <authorList>
            <person name="Lai Q."/>
            <person name="Shao Z."/>
        </authorList>
    </citation>
    <scope>NUCLEOTIDE SEQUENCE [LARGE SCALE GENOMIC DNA]</scope>
    <source>
        <strain evidence="2 3">ISO4</strain>
    </source>
</reference>
<accession>A0ABS0AKH3</accession>
<feature type="chain" id="PRO_5046776513" evidence="1">
    <location>
        <begin position="24"/>
        <end position="225"/>
    </location>
</feature>
<organism evidence="2 3">
    <name type="scientific">Alloalcanivorax venustensis ISO4</name>
    <dbReference type="NCBI Taxonomy" id="1177184"/>
    <lineage>
        <taxon>Bacteria</taxon>
        <taxon>Pseudomonadati</taxon>
        <taxon>Pseudomonadota</taxon>
        <taxon>Gammaproteobacteria</taxon>
        <taxon>Oceanospirillales</taxon>
        <taxon>Alcanivoracaceae</taxon>
        <taxon>Alloalcanivorax</taxon>
    </lineage>
</organism>
<dbReference type="PANTHER" id="PTHR36920">
    <property type="match status" value="1"/>
</dbReference>
<dbReference type="InterPro" id="IPR005618">
    <property type="entry name" value="OMPW"/>
</dbReference>